<dbReference type="GO" id="GO:0046872">
    <property type="term" value="F:metal ion binding"/>
    <property type="evidence" value="ECO:0007669"/>
    <property type="project" value="UniProtKB-KW"/>
</dbReference>
<evidence type="ECO:0000313" key="5">
    <source>
        <dbReference type="Proteomes" id="UP000712673"/>
    </source>
</evidence>
<dbReference type="GO" id="GO:0005829">
    <property type="term" value="C:cytosol"/>
    <property type="evidence" value="ECO:0007669"/>
    <property type="project" value="TreeGrafter"/>
</dbReference>
<evidence type="ECO:0000313" key="4">
    <source>
        <dbReference type="EMBL" id="MBM3222451.1"/>
    </source>
</evidence>
<protein>
    <submittedName>
        <fullName evidence="4">TatD family deoxyribonuclease</fullName>
    </submittedName>
</protein>
<dbReference type="InterPro" id="IPR032466">
    <property type="entry name" value="Metal_Hydrolase"/>
</dbReference>
<name>A0A938B0X6_UNCTE</name>
<dbReference type="PROSITE" id="PS01091">
    <property type="entry name" value="TATD_3"/>
    <property type="match status" value="1"/>
</dbReference>
<dbReference type="AlphaFoldDB" id="A0A938B0X6"/>
<sequence>MLTLTVSKTILTALLLRRSKSLACTLSRKQQPTNGFWPCGMPRQRVPPWRSYLQRLAAYLPRHRQRVRCCATPRGAWGLMSRKPRISLLVCSPTVFSHMPSLRQGVPVIDSHSHIYTERYAADRAAVLARAVTAGVTQLLQVGCDLEDSRAAVTLSADTPGIYAAIGVHPHEAHSVNASVLGALEMLLQHPKVLAWGEIGLDFYYDHSPRDVQRAAFRAQLQRAIRCNLPVVIHTRDAESATLEILRDHPLPRSGHVHCFTGTPEMAEALLAMGLYIGFTGIVSFPRADNVRQALRVVPLDRLLIETDSPYLAPVPHRGRRNEPAFVVHVAEAIAQVKAVPLDEVLQRSTQNFYRLYGKTAMTWERLVAPHTEDRL</sequence>
<dbReference type="Proteomes" id="UP000712673">
    <property type="component" value="Unassembled WGS sequence"/>
</dbReference>
<dbReference type="InterPro" id="IPR015991">
    <property type="entry name" value="TatD/YcfH-like"/>
</dbReference>
<evidence type="ECO:0000256" key="1">
    <source>
        <dbReference type="ARBA" id="ARBA00009275"/>
    </source>
</evidence>
<evidence type="ECO:0000256" key="3">
    <source>
        <dbReference type="ARBA" id="ARBA00022801"/>
    </source>
</evidence>
<gene>
    <name evidence="4" type="ORF">FJZ47_01415</name>
</gene>
<dbReference type="GO" id="GO:0004536">
    <property type="term" value="F:DNA nuclease activity"/>
    <property type="evidence" value="ECO:0007669"/>
    <property type="project" value="InterPro"/>
</dbReference>
<dbReference type="GO" id="GO:0016788">
    <property type="term" value="F:hydrolase activity, acting on ester bonds"/>
    <property type="evidence" value="ECO:0007669"/>
    <property type="project" value="InterPro"/>
</dbReference>
<comment type="caution">
    <text evidence="4">The sequence shown here is derived from an EMBL/GenBank/DDBJ whole genome shotgun (WGS) entry which is preliminary data.</text>
</comment>
<dbReference type="FunFam" id="3.20.20.140:FF:000005">
    <property type="entry name" value="TatD family hydrolase"/>
    <property type="match status" value="1"/>
</dbReference>
<dbReference type="EMBL" id="VGLS01000021">
    <property type="protein sequence ID" value="MBM3222451.1"/>
    <property type="molecule type" value="Genomic_DNA"/>
</dbReference>
<comment type="similarity">
    <text evidence="1">Belongs to the metallo-dependent hydrolases superfamily. TatD-type hydrolase family.</text>
</comment>
<dbReference type="CDD" id="cd01310">
    <property type="entry name" value="TatD_DNAse"/>
    <property type="match status" value="1"/>
</dbReference>
<keyword evidence="3" id="KW-0378">Hydrolase</keyword>
<dbReference type="NCBIfam" id="TIGR00010">
    <property type="entry name" value="YchF/TatD family DNA exonuclease"/>
    <property type="match status" value="1"/>
</dbReference>
<accession>A0A938B0X6</accession>
<dbReference type="Pfam" id="PF01026">
    <property type="entry name" value="TatD_DNase"/>
    <property type="match status" value="1"/>
</dbReference>
<dbReference type="SUPFAM" id="SSF51556">
    <property type="entry name" value="Metallo-dependent hydrolases"/>
    <property type="match status" value="1"/>
</dbReference>
<dbReference type="InterPro" id="IPR018228">
    <property type="entry name" value="DNase_TatD-rel_CS"/>
</dbReference>
<dbReference type="PANTHER" id="PTHR46124">
    <property type="entry name" value="D-AMINOACYL-TRNA DEACYLASE"/>
    <property type="match status" value="1"/>
</dbReference>
<organism evidence="4 5">
    <name type="scientific">Tectimicrobiota bacterium</name>
    <dbReference type="NCBI Taxonomy" id="2528274"/>
    <lineage>
        <taxon>Bacteria</taxon>
        <taxon>Pseudomonadati</taxon>
        <taxon>Nitrospinota/Tectimicrobiota group</taxon>
        <taxon>Candidatus Tectimicrobiota</taxon>
    </lineage>
</organism>
<keyword evidence="2" id="KW-0479">Metal-binding</keyword>
<dbReference type="PANTHER" id="PTHR46124:SF2">
    <property type="entry name" value="D-AMINOACYL-TRNA DEACYLASE"/>
    <property type="match status" value="1"/>
</dbReference>
<evidence type="ECO:0000256" key="2">
    <source>
        <dbReference type="ARBA" id="ARBA00022723"/>
    </source>
</evidence>
<dbReference type="InterPro" id="IPR001130">
    <property type="entry name" value="TatD-like"/>
</dbReference>
<reference evidence="4" key="1">
    <citation type="submission" date="2019-03" db="EMBL/GenBank/DDBJ databases">
        <title>Lake Tanganyika Metagenome-Assembled Genomes (MAGs).</title>
        <authorList>
            <person name="Tran P."/>
        </authorList>
    </citation>
    <scope>NUCLEOTIDE SEQUENCE</scope>
    <source>
        <strain evidence="4">K_DeepCast_65m_m2_066</strain>
    </source>
</reference>
<dbReference type="Gene3D" id="3.20.20.140">
    <property type="entry name" value="Metal-dependent hydrolases"/>
    <property type="match status" value="1"/>
</dbReference>
<proteinExistence type="inferred from homology"/>